<dbReference type="Proteomes" id="UP000789901">
    <property type="component" value="Unassembled WGS sequence"/>
</dbReference>
<comment type="caution">
    <text evidence="1">The sequence shown here is derived from an EMBL/GenBank/DDBJ whole genome shotgun (WGS) entry which is preliminary data.</text>
</comment>
<evidence type="ECO:0000313" key="2">
    <source>
        <dbReference type="Proteomes" id="UP000789901"/>
    </source>
</evidence>
<sequence>MKQKLNSASTGPANFKITAYANNPIVDIGAIEVWTTLTNLLSKYKAAVNAAVNKEKTKLLPPIKSTLDSSTRRGQNRQLES</sequence>
<accession>A0ABN7WIH0</accession>
<evidence type="ECO:0000313" key="1">
    <source>
        <dbReference type="EMBL" id="CAG8832401.1"/>
    </source>
</evidence>
<reference evidence="1 2" key="1">
    <citation type="submission" date="2021-06" db="EMBL/GenBank/DDBJ databases">
        <authorList>
            <person name="Kallberg Y."/>
            <person name="Tangrot J."/>
            <person name="Rosling A."/>
        </authorList>
    </citation>
    <scope>NUCLEOTIDE SEQUENCE [LARGE SCALE GENOMIC DNA]</scope>
    <source>
        <strain evidence="1 2">120-4 pot B 10/14</strain>
    </source>
</reference>
<organism evidence="1 2">
    <name type="scientific">Gigaspora margarita</name>
    <dbReference type="NCBI Taxonomy" id="4874"/>
    <lineage>
        <taxon>Eukaryota</taxon>
        <taxon>Fungi</taxon>
        <taxon>Fungi incertae sedis</taxon>
        <taxon>Mucoromycota</taxon>
        <taxon>Glomeromycotina</taxon>
        <taxon>Glomeromycetes</taxon>
        <taxon>Diversisporales</taxon>
        <taxon>Gigasporaceae</taxon>
        <taxon>Gigaspora</taxon>
    </lineage>
</organism>
<gene>
    <name evidence="1" type="ORF">GMARGA_LOCUS31037</name>
</gene>
<keyword evidence="2" id="KW-1185">Reference proteome</keyword>
<proteinExistence type="predicted"/>
<dbReference type="EMBL" id="CAJVQB010045296">
    <property type="protein sequence ID" value="CAG8832401.1"/>
    <property type="molecule type" value="Genomic_DNA"/>
</dbReference>
<name>A0ABN7WIH0_GIGMA</name>
<protein>
    <submittedName>
        <fullName evidence="1">40268_t:CDS:1</fullName>
    </submittedName>
</protein>